<dbReference type="Proteomes" id="UP001562425">
    <property type="component" value="Unassembled WGS sequence"/>
</dbReference>
<comment type="caution">
    <text evidence="2">The sequence shown here is derived from an EMBL/GenBank/DDBJ whole genome shotgun (WGS) entry which is preliminary data.</text>
</comment>
<reference evidence="2 3" key="1">
    <citation type="submission" date="2024-05" db="EMBL/GenBank/DDBJ databases">
        <title>Culex pipiens pipiens assembly and annotation.</title>
        <authorList>
            <person name="Alout H."/>
            <person name="Durand T."/>
        </authorList>
    </citation>
    <scope>NUCLEOTIDE SEQUENCE [LARGE SCALE GENOMIC DNA]</scope>
    <source>
        <strain evidence="2">HA-2024</strain>
        <tissue evidence="2">Whole body</tissue>
    </source>
</reference>
<organism evidence="2 3">
    <name type="scientific">Culex pipiens pipiens</name>
    <name type="common">Northern house mosquito</name>
    <dbReference type="NCBI Taxonomy" id="38569"/>
    <lineage>
        <taxon>Eukaryota</taxon>
        <taxon>Metazoa</taxon>
        <taxon>Ecdysozoa</taxon>
        <taxon>Arthropoda</taxon>
        <taxon>Hexapoda</taxon>
        <taxon>Insecta</taxon>
        <taxon>Pterygota</taxon>
        <taxon>Neoptera</taxon>
        <taxon>Endopterygota</taxon>
        <taxon>Diptera</taxon>
        <taxon>Nematocera</taxon>
        <taxon>Culicoidea</taxon>
        <taxon>Culicidae</taxon>
        <taxon>Culicinae</taxon>
        <taxon>Culicini</taxon>
        <taxon>Culex</taxon>
        <taxon>Culex</taxon>
    </lineage>
</organism>
<sequence length="98" mass="11158">MGNLDKRFNQINQIFHECSHKVFLCNKTHGVVHGHPGASSTLERCLQKNTQKRKKTEDTVKKGFLGPLQLLDSPRRPRWSAVDSEDVSVDEANNMQDI</sequence>
<gene>
    <name evidence="2" type="ORF">pipiens_015017</name>
</gene>
<evidence type="ECO:0000313" key="2">
    <source>
        <dbReference type="EMBL" id="KAL1379278.1"/>
    </source>
</evidence>
<name>A0ABD1CSA0_CULPP</name>
<keyword evidence="3" id="KW-1185">Reference proteome</keyword>
<evidence type="ECO:0000313" key="3">
    <source>
        <dbReference type="Proteomes" id="UP001562425"/>
    </source>
</evidence>
<evidence type="ECO:0000256" key="1">
    <source>
        <dbReference type="SAM" id="MobiDB-lite"/>
    </source>
</evidence>
<protein>
    <submittedName>
        <fullName evidence="2">Uncharacterized protein</fullName>
    </submittedName>
</protein>
<dbReference type="EMBL" id="JBEHCU010009765">
    <property type="protein sequence ID" value="KAL1379278.1"/>
    <property type="molecule type" value="Genomic_DNA"/>
</dbReference>
<feature type="region of interest" description="Disordered" evidence="1">
    <location>
        <begin position="68"/>
        <end position="98"/>
    </location>
</feature>
<proteinExistence type="predicted"/>
<dbReference type="AlphaFoldDB" id="A0ABD1CSA0"/>
<accession>A0ABD1CSA0</accession>